<gene>
    <name evidence="4" type="ORF">Tco_0678091</name>
</gene>
<reference evidence="4" key="1">
    <citation type="journal article" date="2022" name="Int. J. Mol. Sci.">
        <title>Draft Genome of Tanacetum Coccineum: Genomic Comparison of Closely Related Tanacetum-Family Plants.</title>
        <authorList>
            <person name="Yamashiro T."/>
            <person name="Shiraishi A."/>
            <person name="Nakayama K."/>
            <person name="Satake H."/>
        </authorList>
    </citation>
    <scope>NUCLEOTIDE SEQUENCE</scope>
</reference>
<evidence type="ECO:0000259" key="3">
    <source>
        <dbReference type="PROSITE" id="PS50158"/>
    </source>
</evidence>
<feature type="region of interest" description="Disordered" evidence="2">
    <location>
        <begin position="69"/>
        <end position="96"/>
    </location>
</feature>
<dbReference type="Pfam" id="PF00098">
    <property type="entry name" value="zf-CCHC"/>
    <property type="match status" value="1"/>
</dbReference>
<evidence type="ECO:0000256" key="1">
    <source>
        <dbReference type="PROSITE-ProRule" id="PRU00047"/>
    </source>
</evidence>
<dbReference type="SUPFAM" id="SSF57756">
    <property type="entry name" value="Retrovirus zinc finger-like domains"/>
    <property type="match status" value="1"/>
</dbReference>
<accession>A0ABQ4XE05</accession>
<dbReference type="Proteomes" id="UP001151760">
    <property type="component" value="Unassembled WGS sequence"/>
</dbReference>
<keyword evidence="5" id="KW-1185">Reference proteome</keyword>
<keyword evidence="1" id="KW-0479">Metal-binding</keyword>
<keyword evidence="1" id="KW-0862">Zinc</keyword>
<dbReference type="InterPro" id="IPR001878">
    <property type="entry name" value="Znf_CCHC"/>
</dbReference>
<feature type="compositionally biased region" description="Acidic residues" evidence="2">
    <location>
        <begin position="78"/>
        <end position="95"/>
    </location>
</feature>
<organism evidence="4 5">
    <name type="scientific">Tanacetum coccineum</name>
    <dbReference type="NCBI Taxonomy" id="301880"/>
    <lineage>
        <taxon>Eukaryota</taxon>
        <taxon>Viridiplantae</taxon>
        <taxon>Streptophyta</taxon>
        <taxon>Embryophyta</taxon>
        <taxon>Tracheophyta</taxon>
        <taxon>Spermatophyta</taxon>
        <taxon>Magnoliopsida</taxon>
        <taxon>eudicotyledons</taxon>
        <taxon>Gunneridae</taxon>
        <taxon>Pentapetalae</taxon>
        <taxon>asterids</taxon>
        <taxon>campanulids</taxon>
        <taxon>Asterales</taxon>
        <taxon>Asteraceae</taxon>
        <taxon>Asteroideae</taxon>
        <taxon>Anthemideae</taxon>
        <taxon>Anthemidinae</taxon>
        <taxon>Tanacetum</taxon>
    </lineage>
</organism>
<feature type="region of interest" description="Disordered" evidence="2">
    <location>
        <begin position="152"/>
        <end position="172"/>
    </location>
</feature>
<protein>
    <submittedName>
        <fullName evidence="4">Ribonuclease H-like domain-containing protein</fullName>
    </submittedName>
</protein>
<dbReference type="EMBL" id="BQNB010009437">
    <property type="protein sequence ID" value="GJS63527.1"/>
    <property type="molecule type" value="Genomic_DNA"/>
</dbReference>
<proteinExistence type="predicted"/>
<feature type="domain" description="CCHC-type" evidence="3">
    <location>
        <begin position="34"/>
        <end position="47"/>
    </location>
</feature>
<dbReference type="InterPro" id="IPR036875">
    <property type="entry name" value="Znf_CCHC_sf"/>
</dbReference>
<evidence type="ECO:0000313" key="5">
    <source>
        <dbReference type="Proteomes" id="UP001151760"/>
    </source>
</evidence>
<name>A0ABQ4XE05_9ASTR</name>
<reference evidence="4" key="2">
    <citation type="submission" date="2022-01" db="EMBL/GenBank/DDBJ databases">
        <authorList>
            <person name="Yamashiro T."/>
            <person name="Shiraishi A."/>
            <person name="Satake H."/>
            <person name="Nakayama K."/>
        </authorList>
    </citation>
    <scope>NUCLEOTIDE SEQUENCE</scope>
</reference>
<comment type="caution">
    <text evidence="4">The sequence shown here is derived from an EMBL/GenBank/DDBJ whole genome shotgun (WGS) entry which is preliminary data.</text>
</comment>
<dbReference type="Gene3D" id="4.10.60.10">
    <property type="entry name" value="Zinc finger, CCHC-type"/>
    <property type="match status" value="1"/>
</dbReference>
<dbReference type="SMART" id="SM00343">
    <property type="entry name" value="ZnF_C2HC"/>
    <property type="match status" value="1"/>
</dbReference>
<sequence>MTDRRAVWESKTIMVAGNRKTVGNHVVQQSGIQCFNCKRFGHFAKECIKQKRVRDYEYHKEKMMLSKQESKGITLSSEQDEWLQDTNEGSDEQEPEANYMYIEKIHETDRNVISDSSNMCDDEVKVDQNVDEPEDKLVMFASLIGKLKLDDDENKNETQAIKESKHVSLSRV</sequence>
<evidence type="ECO:0000256" key="2">
    <source>
        <dbReference type="SAM" id="MobiDB-lite"/>
    </source>
</evidence>
<keyword evidence="1" id="KW-0863">Zinc-finger</keyword>
<dbReference type="PROSITE" id="PS50158">
    <property type="entry name" value="ZF_CCHC"/>
    <property type="match status" value="1"/>
</dbReference>
<evidence type="ECO:0000313" key="4">
    <source>
        <dbReference type="EMBL" id="GJS63527.1"/>
    </source>
</evidence>